<gene>
    <name evidence="1" type="ORF">PIIN_00048</name>
</gene>
<reference evidence="1 2" key="1">
    <citation type="journal article" date="2011" name="PLoS Pathog.">
        <title>Endophytic Life Strategies Decoded by Genome and Transcriptome Analyses of the Mutualistic Root Symbiont Piriformospora indica.</title>
        <authorList>
            <person name="Zuccaro A."/>
            <person name="Lahrmann U."/>
            <person name="Guldener U."/>
            <person name="Langen G."/>
            <person name="Pfiffi S."/>
            <person name="Biedenkopf D."/>
            <person name="Wong P."/>
            <person name="Samans B."/>
            <person name="Grimm C."/>
            <person name="Basiewicz M."/>
            <person name="Murat C."/>
            <person name="Martin F."/>
            <person name="Kogel K.H."/>
        </authorList>
    </citation>
    <scope>NUCLEOTIDE SEQUENCE [LARGE SCALE GENOMIC DNA]</scope>
    <source>
        <strain evidence="1 2">DSM 11827</strain>
    </source>
</reference>
<dbReference type="eggNOG" id="ENOG502T6JN">
    <property type="taxonomic scope" value="Eukaryota"/>
</dbReference>
<dbReference type="OrthoDB" id="3266451at2759"/>
<protein>
    <submittedName>
        <fullName evidence="1">Uncharacterized protein</fullName>
    </submittedName>
</protein>
<dbReference type="EMBL" id="CAFZ01000001">
    <property type="protein sequence ID" value="CCA66362.1"/>
    <property type="molecule type" value="Genomic_DNA"/>
</dbReference>
<comment type="caution">
    <text evidence="1">The sequence shown here is derived from an EMBL/GenBank/DDBJ whole genome shotgun (WGS) entry which is preliminary data.</text>
</comment>
<accession>G4T519</accession>
<keyword evidence="2" id="KW-1185">Reference proteome</keyword>
<dbReference type="InParanoid" id="G4T519"/>
<evidence type="ECO:0000313" key="2">
    <source>
        <dbReference type="Proteomes" id="UP000007148"/>
    </source>
</evidence>
<proteinExistence type="predicted"/>
<dbReference type="AlphaFoldDB" id="G4T519"/>
<dbReference type="HOGENOM" id="CLU_614099_0_0_1"/>
<dbReference type="Proteomes" id="UP000007148">
    <property type="component" value="Unassembled WGS sequence"/>
</dbReference>
<evidence type="ECO:0000313" key="1">
    <source>
        <dbReference type="EMBL" id="CCA66362.1"/>
    </source>
</evidence>
<organism evidence="1 2">
    <name type="scientific">Serendipita indica (strain DSM 11827)</name>
    <name type="common">Root endophyte fungus</name>
    <name type="synonym">Piriformospora indica</name>
    <dbReference type="NCBI Taxonomy" id="1109443"/>
    <lineage>
        <taxon>Eukaryota</taxon>
        <taxon>Fungi</taxon>
        <taxon>Dikarya</taxon>
        <taxon>Basidiomycota</taxon>
        <taxon>Agaricomycotina</taxon>
        <taxon>Agaricomycetes</taxon>
        <taxon>Sebacinales</taxon>
        <taxon>Serendipitaceae</taxon>
        <taxon>Serendipita</taxon>
    </lineage>
</organism>
<name>G4T519_SERID</name>
<dbReference type="Gene3D" id="1.20.1280.50">
    <property type="match status" value="1"/>
</dbReference>
<sequence>MSDKPVLDSFMMQDDMKLERRRIELLRLIDTTYDNSGDVSKINPDILGQYNNIMKHLERVNSTQTAKTTIDDLPDEILLAIFREAQWFDVYRVPARVNLFLGNACSRWSTILFNTPLMWTSLSIANNIPDLQATIAIGLHFSGQLELSLTHYHGDESLLQILPILQPHLHRITLVTKYWYMQTVDEDWAILTLTFPSVTSVEFRSLDCLRPLLPQFLSRHQALSSCGIADSIGGGCRVFVLEIENSRITGLEVDLDSLMDTSAVMRWTESQESLLRVSIRCRKTHMDDSTLKENINRTIEDMSDGTQLAFRSASTIVNLWMEVDTTDIKECIQLLPKLPSLHDLNLRLTLTTRLMTQDYRDIPDCFSESLRRLGFTYYTDALPGVLQPVVLAFLRVAPKLHGFELYSGREHEFDLNILQENKHLTDIFVGNIACPGNFQWTTSEGI</sequence>